<keyword evidence="2" id="KW-1185">Reference proteome</keyword>
<accession>A0A841KNP9</accession>
<sequence>MPEHIPEHSHMEYGNYDQMMMYHMMHHEQLIRTIQDCEVICEHMIAYLKHMPDVHTRVVQLHLLRDCADICGLTAKYIARNSTFAKHIANICVCICEVCGGECARFSDPKSQNCARVCLHCAQQCRAFVMM</sequence>
<dbReference type="InterPro" id="IPR005560">
    <property type="entry name" value="Csp_YhjQ"/>
</dbReference>
<organism evidence="1 2">
    <name type="scientific">Anaerosolibacter carboniphilus</name>
    <dbReference type="NCBI Taxonomy" id="1417629"/>
    <lineage>
        <taxon>Bacteria</taxon>
        <taxon>Bacillati</taxon>
        <taxon>Bacillota</taxon>
        <taxon>Clostridia</taxon>
        <taxon>Peptostreptococcales</taxon>
        <taxon>Thermotaleaceae</taxon>
        <taxon>Anaerosolibacter</taxon>
    </lineage>
</organism>
<dbReference type="Gene3D" id="1.20.1270.360">
    <property type="match status" value="1"/>
</dbReference>
<dbReference type="AlphaFoldDB" id="A0A841KNP9"/>
<evidence type="ECO:0000313" key="1">
    <source>
        <dbReference type="EMBL" id="MBB6215424.1"/>
    </source>
</evidence>
<dbReference type="EMBL" id="JACHEN010000007">
    <property type="protein sequence ID" value="MBB6215424.1"/>
    <property type="molecule type" value="Genomic_DNA"/>
</dbReference>
<dbReference type="PANTHER" id="PTHR37310:SF1">
    <property type="entry name" value="CYTOPLASMIC PROTEIN"/>
    <property type="match status" value="1"/>
</dbReference>
<evidence type="ECO:0008006" key="3">
    <source>
        <dbReference type="Google" id="ProtNLM"/>
    </source>
</evidence>
<dbReference type="PANTHER" id="PTHR37310">
    <property type="entry name" value="CYTOPLASMIC PROTEIN-RELATED"/>
    <property type="match status" value="1"/>
</dbReference>
<name>A0A841KNP9_9FIRM</name>
<dbReference type="Pfam" id="PF03860">
    <property type="entry name" value="Csp"/>
    <property type="match status" value="1"/>
</dbReference>
<dbReference type="InterPro" id="IPR044543">
    <property type="entry name" value="YHJQ-like"/>
</dbReference>
<evidence type="ECO:0000313" key="2">
    <source>
        <dbReference type="Proteomes" id="UP000579281"/>
    </source>
</evidence>
<comment type="caution">
    <text evidence="1">The sequence shown here is derived from an EMBL/GenBank/DDBJ whole genome shotgun (WGS) entry which is preliminary data.</text>
</comment>
<reference evidence="1 2" key="1">
    <citation type="submission" date="2020-08" db="EMBL/GenBank/DDBJ databases">
        <title>Genomic Encyclopedia of Type Strains, Phase IV (KMG-IV): sequencing the most valuable type-strain genomes for metagenomic binning, comparative biology and taxonomic classification.</title>
        <authorList>
            <person name="Goeker M."/>
        </authorList>
    </citation>
    <scope>NUCLEOTIDE SEQUENCE [LARGE SCALE GENOMIC DNA]</scope>
    <source>
        <strain evidence="1 2">DSM 103526</strain>
    </source>
</reference>
<dbReference type="RefSeq" id="WP_207726905.1">
    <property type="nucleotide sequence ID" value="NZ_JACHEN010000007.1"/>
</dbReference>
<protein>
    <recommendedName>
        <fullName evidence="3">Ferredoxin</fullName>
    </recommendedName>
</protein>
<dbReference type="Proteomes" id="UP000579281">
    <property type="component" value="Unassembled WGS sequence"/>
</dbReference>
<gene>
    <name evidence="1" type="ORF">HNQ80_001513</name>
</gene>
<dbReference type="CDD" id="cd08026">
    <property type="entry name" value="DUF326"/>
    <property type="match status" value="1"/>
</dbReference>
<proteinExistence type="predicted"/>